<dbReference type="Pfam" id="PF06877">
    <property type="entry name" value="RraB"/>
    <property type="match status" value="1"/>
</dbReference>
<evidence type="ECO:0008006" key="5">
    <source>
        <dbReference type="Google" id="ProtNLM"/>
    </source>
</evidence>
<proteinExistence type="predicted"/>
<sequence>MSAFNDDALHADDAATLQQLAASSDLDRPREQLHFFLFATEECARDALARAAEDGWEPHGKIHELTGVPDGAQPPTHPWAAAVGRGDMAVNAETLPRIRTFFEDLCTMFDGLYDGWEAATDEQLDDSITMEELNDEELEFLVKLRQLAKKIEIADDLPAIQRCFARYRTEWHATKPKKRFDPDAIIHTLGVACGDLIAHELDLRWVRLADQHGTDFALISEFDDASGINVFPINAVSTRWDDPTKPGLDEYVEDVLEWAEDID</sequence>
<protein>
    <recommendedName>
        <fullName evidence="5">DUF3806 domain-containing protein</fullName>
    </recommendedName>
</protein>
<dbReference type="Gene3D" id="3.30.70.970">
    <property type="entry name" value="RraB-like"/>
    <property type="match status" value="1"/>
</dbReference>
<dbReference type="InterPro" id="IPR036701">
    <property type="entry name" value="RraB-like_sf"/>
</dbReference>
<dbReference type="InterPro" id="IPR024266">
    <property type="entry name" value="DUF3806"/>
</dbReference>
<dbReference type="PATRIC" id="fig|1224163.3.peg.391"/>
<gene>
    <name evidence="3" type="ORF">B841_01930</name>
</gene>
<dbReference type="OrthoDB" id="4407046at2"/>
<evidence type="ECO:0000313" key="4">
    <source>
        <dbReference type="Proteomes" id="UP000015388"/>
    </source>
</evidence>
<name>S5SRX1_9CORY</name>
<dbReference type="RefSeq" id="WP_020933804.1">
    <property type="nucleotide sequence ID" value="NC_021915.1"/>
</dbReference>
<dbReference type="eggNOG" id="ENOG5031XFC">
    <property type="taxonomic scope" value="Bacteria"/>
</dbReference>
<feature type="domain" description="DUF3806" evidence="2">
    <location>
        <begin position="184"/>
        <end position="249"/>
    </location>
</feature>
<evidence type="ECO:0000259" key="2">
    <source>
        <dbReference type="Pfam" id="PF12713"/>
    </source>
</evidence>
<dbReference type="SUPFAM" id="SSF89946">
    <property type="entry name" value="Hypothetical protein VC0424"/>
    <property type="match status" value="1"/>
</dbReference>
<dbReference type="InterPro" id="IPR009671">
    <property type="entry name" value="RraB_dom"/>
</dbReference>
<dbReference type="Pfam" id="PF12713">
    <property type="entry name" value="DUF3806"/>
    <property type="match status" value="1"/>
</dbReference>
<evidence type="ECO:0000259" key="1">
    <source>
        <dbReference type="Pfam" id="PF06877"/>
    </source>
</evidence>
<dbReference type="KEGG" id="cmd:B841_01930"/>
<dbReference type="EMBL" id="CP003924">
    <property type="protein sequence ID" value="AGS33869.1"/>
    <property type="molecule type" value="Genomic_DNA"/>
</dbReference>
<dbReference type="AlphaFoldDB" id="S5SRX1"/>
<keyword evidence="4" id="KW-1185">Reference proteome</keyword>
<dbReference type="HOGENOM" id="CLU_1056535_0_0_11"/>
<feature type="domain" description="Regulator of ribonuclease activity B" evidence="1">
    <location>
        <begin position="11"/>
        <end position="117"/>
    </location>
</feature>
<evidence type="ECO:0000313" key="3">
    <source>
        <dbReference type="EMBL" id="AGS33869.1"/>
    </source>
</evidence>
<accession>S5SRX1</accession>
<reference evidence="3 4" key="1">
    <citation type="submission" date="2012-11" db="EMBL/GenBank/DDBJ databases">
        <title>The complete genome sequence of Corynebacterium maris Coryn-1 (=DSM 45190).</title>
        <authorList>
            <person name="Schaffert L."/>
            <person name="Albersmeier A."/>
            <person name="Kalinowski J."/>
            <person name="Ruckert C."/>
        </authorList>
    </citation>
    <scope>NUCLEOTIDE SEQUENCE [LARGE SCALE GENOMIC DNA]</scope>
    <source>
        <strain evidence="4">Coryn-1</strain>
    </source>
</reference>
<organism evidence="3 4">
    <name type="scientific">Corynebacterium maris DSM 45190</name>
    <dbReference type="NCBI Taxonomy" id="1224163"/>
    <lineage>
        <taxon>Bacteria</taxon>
        <taxon>Bacillati</taxon>
        <taxon>Actinomycetota</taxon>
        <taxon>Actinomycetes</taxon>
        <taxon>Mycobacteriales</taxon>
        <taxon>Corynebacteriaceae</taxon>
        <taxon>Corynebacterium</taxon>
    </lineage>
</organism>
<dbReference type="Proteomes" id="UP000015388">
    <property type="component" value="Chromosome"/>
</dbReference>